<dbReference type="EMBL" id="BMNM01000003">
    <property type="protein sequence ID" value="GGI74808.1"/>
    <property type="molecule type" value="Genomic_DNA"/>
</dbReference>
<organism evidence="2 3">
    <name type="scientific">Vulcanisaeta souniana JCM 11219</name>
    <dbReference type="NCBI Taxonomy" id="1293586"/>
    <lineage>
        <taxon>Archaea</taxon>
        <taxon>Thermoproteota</taxon>
        <taxon>Thermoprotei</taxon>
        <taxon>Thermoproteales</taxon>
        <taxon>Thermoproteaceae</taxon>
        <taxon>Vulcanisaeta</taxon>
    </lineage>
</organism>
<reference evidence="2" key="1">
    <citation type="journal article" date="2014" name="Int. J. Syst. Evol. Microbiol.">
        <title>Complete genome sequence of Corynebacterium casei LMG S-19264T (=DSM 44701T), isolated from a smear-ripened cheese.</title>
        <authorList>
            <consortium name="US DOE Joint Genome Institute (JGI-PGF)"/>
            <person name="Walter F."/>
            <person name="Albersmeier A."/>
            <person name="Kalinowski J."/>
            <person name="Ruckert C."/>
        </authorList>
    </citation>
    <scope>NUCLEOTIDE SEQUENCE</scope>
    <source>
        <strain evidence="2">JCM 11219</strain>
    </source>
</reference>
<dbReference type="Proteomes" id="UP000657075">
    <property type="component" value="Unassembled WGS sequence"/>
</dbReference>
<accession>A0A830E5Z2</accession>
<evidence type="ECO:0008006" key="5">
    <source>
        <dbReference type="Google" id="ProtNLM"/>
    </source>
</evidence>
<dbReference type="Proteomes" id="UP001060771">
    <property type="component" value="Chromosome"/>
</dbReference>
<proteinExistence type="predicted"/>
<dbReference type="RefSeq" id="WP_188602911.1">
    <property type="nucleotide sequence ID" value="NZ_AP026830.1"/>
</dbReference>
<reference evidence="1" key="4">
    <citation type="journal article" date="2023" name="Microbiol. Resour. Announc.">
        <title>Complete Genome Sequence of Vulcanisaeta souniana Strain IC-059, a Hyperthermophilic Archaeon Isolated from Hot Spring Water in Japan.</title>
        <authorList>
            <person name="Kato S."/>
            <person name="Itoh T."/>
            <person name="Wu L."/>
            <person name="Ma J."/>
            <person name="Ohkuma M."/>
        </authorList>
    </citation>
    <scope>NUCLEOTIDE SEQUENCE</scope>
    <source>
        <strain evidence="1">JCM 11219</strain>
    </source>
</reference>
<dbReference type="OrthoDB" id="23567at2157"/>
<protein>
    <recommendedName>
        <fullName evidence="5">4Fe-4S ferredoxin</fullName>
    </recommendedName>
</protein>
<evidence type="ECO:0000313" key="1">
    <source>
        <dbReference type="EMBL" id="BDR92337.1"/>
    </source>
</evidence>
<name>A0A830E5Z2_9CREN</name>
<reference evidence="2" key="2">
    <citation type="submission" date="2020-09" db="EMBL/GenBank/DDBJ databases">
        <authorList>
            <person name="Sun Q."/>
            <person name="Ohkuma M."/>
        </authorList>
    </citation>
    <scope>NUCLEOTIDE SEQUENCE</scope>
    <source>
        <strain evidence="2">JCM 11219</strain>
    </source>
</reference>
<evidence type="ECO:0000313" key="4">
    <source>
        <dbReference type="Proteomes" id="UP001060771"/>
    </source>
</evidence>
<dbReference type="EMBL" id="AP026830">
    <property type="protein sequence ID" value="BDR92337.1"/>
    <property type="molecule type" value="Genomic_DNA"/>
</dbReference>
<evidence type="ECO:0000313" key="3">
    <source>
        <dbReference type="Proteomes" id="UP000657075"/>
    </source>
</evidence>
<gene>
    <name evidence="2" type="ORF">GCM10007112_09480</name>
    <name evidence="1" type="ORF">Vsou_14300</name>
</gene>
<evidence type="ECO:0000313" key="2">
    <source>
        <dbReference type="EMBL" id="GGI74808.1"/>
    </source>
</evidence>
<keyword evidence="4" id="KW-1185">Reference proteome</keyword>
<sequence>MGEAWLWSTWVKAGRLRNADVAIVAACLPFVNPKLYQEITRNKVVLLACPEREHSALYGKIASMIRSSRPRSITVVSIDGSPHCALLHASVNEAEYILDEGIPRRHSVVVDGEELREISPNAVRVARYLSIVEELIRKNPEALEELAKHSLEYRNSLARASKGDAPRA</sequence>
<dbReference type="AlphaFoldDB" id="A0A830E5Z2"/>
<dbReference type="GeneID" id="76206977"/>
<reference evidence="4" key="3">
    <citation type="submission" date="2022-09" db="EMBL/GenBank/DDBJ databases">
        <title>Complete genome sequence of Vulcanisaeta souniana.</title>
        <authorList>
            <person name="Kato S."/>
            <person name="Itoh T."/>
            <person name="Ohkuma M."/>
        </authorList>
    </citation>
    <scope>NUCLEOTIDE SEQUENCE [LARGE SCALE GENOMIC DNA]</scope>
    <source>
        <strain evidence="4">JCM 11219</strain>
    </source>
</reference>